<feature type="compositionally biased region" description="Basic residues" evidence="7">
    <location>
        <begin position="1053"/>
        <end position="1069"/>
    </location>
</feature>
<dbReference type="CDD" id="cd17919">
    <property type="entry name" value="DEXHc_Snf"/>
    <property type="match status" value="1"/>
</dbReference>
<evidence type="ECO:0000313" key="11">
    <source>
        <dbReference type="Proteomes" id="UP001363151"/>
    </source>
</evidence>
<feature type="compositionally biased region" description="Low complexity" evidence="7">
    <location>
        <begin position="1037"/>
        <end position="1047"/>
    </location>
</feature>
<keyword evidence="2" id="KW-0479">Metal-binding</keyword>
<evidence type="ECO:0000256" key="5">
    <source>
        <dbReference type="ARBA" id="ARBA00022833"/>
    </source>
</evidence>
<feature type="region of interest" description="Disordered" evidence="7">
    <location>
        <begin position="1037"/>
        <end position="1069"/>
    </location>
</feature>
<feature type="domain" description="Helicase ATP-binding" evidence="8">
    <location>
        <begin position="167"/>
        <end position="337"/>
    </location>
</feature>
<feature type="domain" description="Helicase C-terminal" evidence="9">
    <location>
        <begin position="472"/>
        <end position="635"/>
    </location>
</feature>
<dbReference type="InterPro" id="IPR049730">
    <property type="entry name" value="SNF2/RAD54-like_C"/>
</dbReference>
<dbReference type="Pfam" id="PF00176">
    <property type="entry name" value="SNF2-rel_dom"/>
    <property type="match status" value="1"/>
</dbReference>
<evidence type="ECO:0000256" key="4">
    <source>
        <dbReference type="ARBA" id="ARBA00022801"/>
    </source>
</evidence>
<name>A0ABR1G7G3_AURAN</name>
<comment type="subcellular location">
    <subcellularLocation>
        <location evidence="1">Nucleus</location>
    </subcellularLocation>
</comment>
<protein>
    <submittedName>
        <fullName evidence="10">Helicase</fullName>
    </submittedName>
</protein>
<dbReference type="Gene3D" id="3.30.40.10">
    <property type="entry name" value="Zinc/RING finger domain, C3HC4 (zinc finger)"/>
    <property type="match status" value="1"/>
</dbReference>
<dbReference type="Gene3D" id="3.40.50.300">
    <property type="entry name" value="P-loop containing nucleotide triphosphate hydrolases"/>
    <property type="match status" value="1"/>
</dbReference>
<keyword evidence="10" id="KW-0547">Nucleotide-binding</keyword>
<dbReference type="GO" id="GO:0004386">
    <property type="term" value="F:helicase activity"/>
    <property type="evidence" value="ECO:0007669"/>
    <property type="project" value="UniProtKB-KW"/>
</dbReference>
<proteinExistence type="predicted"/>
<dbReference type="PANTHER" id="PTHR45623:SF14">
    <property type="entry name" value="CHROMODOMAIN-HELICASE-DNA-BINDING PROTEIN 1"/>
    <property type="match status" value="1"/>
</dbReference>
<dbReference type="CDD" id="cd18793">
    <property type="entry name" value="SF2_C_SNF"/>
    <property type="match status" value="1"/>
</dbReference>
<evidence type="ECO:0000256" key="3">
    <source>
        <dbReference type="ARBA" id="ARBA00022771"/>
    </source>
</evidence>
<evidence type="ECO:0000256" key="1">
    <source>
        <dbReference type="ARBA" id="ARBA00004123"/>
    </source>
</evidence>
<keyword evidence="10" id="KW-0067">ATP-binding</keyword>
<keyword evidence="11" id="KW-1185">Reference proteome</keyword>
<dbReference type="InterPro" id="IPR001650">
    <property type="entry name" value="Helicase_C-like"/>
</dbReference>
<evidence type="ECO:0000256" key="7">
    <source>
        <dbReference type="SAM" id="MobiDB-lite"/>
    </source>
</evidence>
<evidence type="ECO:0000256" key="2">
    <source>
        <dbReference type="ARBA" id="ARBA00022723"/>
    </source>
</evidence>
<dbReference type="SMART" id="SM00249">
    <property type="entry name" value="PHD"/>
    <property type="match status" value="1"/>
</dbReference>
<feature type="compositionally biased region" description="Basic residues" evidence="7">
    <location>
        <begin position="98"/>
        <end position="112"/>
    </location>
</feature>
<dbReference type="PROSITE" id="PS51194">
    <property type="entry name" value="HELICASE_CTER"/>
    <property type="match status" value="1"/>
</dbReference>
<dbReference type="PROSITE" id="PS51192">
    <property type="entry name" value="HELICASE_ATP_BIND_1"/>
    <property type="match status" value="1"/>
</dbReference>
<gene>
    <name evidence="10" type="ORF">SO694_00043029</name>
</gene>
<dbReference type="PANTHER" id="PTHR45623">
    <property type="entry name" value="CHROMODOMAIN-HELICASE-DNA-BINDING PROTEIN 3-RELATED-RELATED"/>
    <property type="match status" value="1"/>
</dbReference>
<dbReference type="InterPro" id="IPR014001">
    <property type="entry name" value="Helicase_ATP-bd"/>
</dbReference>
<dbReference type="EMBL" id="JBBJCI010000084">
    <property type="protein sequence ID" value="KAK7248917.1"/>
    <property type="molecule type" value="Genomic_DNA"/>
</dbReference>
<dbReference type="InterPro" id="IPR038718">
    <property type="entry name" value="SNF2-like_sf"/>
</dbReference>
<keyword evidence="5" id="KW-0862">Zinc</keyword>
<dbReference type="SMART" id="SM00487">
    <property type="entry name" value="DEXDc"/>
    <property type="match status" value="1"/>
</dbReference>
<feature type="region of interest" description="Disordered" evidence="7">
    <location>
        <begin position="84"/>
        <end position="119"/>
    </location>
</feature>
<dbReference type="Proteomes" id="UP001363151">
    <property type="component" value="Unassembled WGS sequence"/>
</dbReference>
<keyword evidence="4" id="KW-0378">Hydrolase</keyword>
<accession>A0ABR1G7G3</accession>
<organism evidence="10 11">
    <name type="scientific">Aureococcus anophagefferens</name>
    <name type="common">Harmful bloom alga</name>
    <dbReference type="NCBI Taxonomy" id="44056"/>
    <lineage>
        <taxon>Eukaryota</taxon>
        <taxon>Sar</taxon>
        <taxon>Stramenopiles</taxon>
        <taxon>Ochrophyta</taxon>
        <taxon>Pelagophyceae</taxon>
        <taxon>Pelagomonadales</taxon>
        <taxon>Pelagomonadaceae</taxon>
        <taxon>Aureococcus</taxon>
    </lineage>
</organism>
<evidence type="ECO:0000259" key="9">
    <source>
        <dbReference type="PROSITE" id="PS51194"/>
    </source>
</evidence>
<comment type="caution">
    <text evidence="10">The sequence shown here is derived from an EMBL/GenBank/DDBJ whole genome shotgun (WGS) entry which is preliminary data.</text>
</comment>
<dbReference type="Gene3D" id="3.40.50.10810">
    <property type="entry name" value="Tandem AAA-ATPase domain"/>
    <property type="match status" value="1"/>
</dbReference>
<dbReference type="SMART" id="SM00490">
    <property type="entry name" value="HELICc"/>
    <property type="match status" value="1"/>
</dbReference>
<reference evidence="10 11" key="1">
    <citation type="submission" date="2024-03" db="EMBL/GenBank/DDBJ databases">
        <title>Aureococcus anophagefferens CCMP1851 and Kratosvirus quantuckense: Draft genome of a second virus-susceptible host strain in the model system.</title>
        <authorList>
            <person name="Chase E."/>
            <person name="Truchon A.R."/>
            <person name="Schepens W."/>
            <person name="Wilhelm S.W."/>
        </authorList>
    </citation>
    <scope>NUCLEOTIDE SEQUENCE [LARGE SCALE GENOMIC DNA]</scope>
    <source>
        <strain evidence="10 11">CCMP1851</strain>
    </source>
</reference>
<keyword evidence="3" id="KW-0863">Zinc-finger</keyword>
<dbReference type="InterPro" id="IPR027417">
    <property type="entry name" value="P-loop_NTPase"/>
</dbReference>
<dbReference type="SUPFAM" id="SSF52540">
    <property type="entry name" value="P-loop containing nucleoside triphosphate hydrolases"/>
    <property type="match status" value="2"/>
</dbReference>
<keyword evidence="10" id="KW-0347">Helicase</keyword>
<dbReference type="InterPro" id="IPR013083">
    <property type="entry name" value="Znf_RING/FYVE/PHD"/>
</dbReference>
<evidence type="ECO:0000256" key="6">
    <source>
        <dbReference type="ARBA" id="ARBA00023242"/>
    </source>
</evidence>
<evidence type="ECO:0000259" key="8">
    <source>
        <dbReference type="PROSITE" id="PS51192"/>
    </source>
</evidence>
<evidence type="ECO:0000313" key="10">
    <source>
        <dbReference type="EMBL" id="KAK7248917.1"/>
    </source>
</evidence>
<dbReference type="InterPro" id="IPR001965">
    <property type="entry name" value="Znf_PHD"/>
</dbReference>
<dbReference type="Pfam" id="PF00271">
    <property type="entry name" value="Helicase_C"/>
    <property type="match status" value="1"/>
</dbReference>
<sequence>MDMLKQLEAKLGADSELYKKLKAQLMLKELEAKLGADSDVYKKVKAQIEAQQQSSAPVSRTMEIDGHTVLCENNYDVTASHYEYGERPADPRGAGASKKQRARRAGGARRARPPAAGELKRAAQNEALRAEMALAAPRRAAFFDGHRELLAPFTSGHLESLDWFADRHERCGALPCVLGDEMGLGKTLQTIAYLAWLKFEKRLPGAALVICPLSVLSTWLGECARWCPRLRVVKLHSSDVDERARLRGAILDDVGSYDVVVTTYEMAKAPSLRSALVQRVVWRAVVLDEGHVIKNRETEIAQTVRKMHFCTALLLTGTPLQNNLSELWGLLNFLYPAAFPCRDAFDAAYDLGRGVVDKAALGAARRLLGALMLRRLKADVEKGLPPKLETVVHCPLSHCQLFWYKALLLKDRDQLKLDDRGPAAGGYKSLVNLLMQLRKTCCHPFLFADAEGCDPGETTLEELVAASGKLRVLDRLLVKLHARKHRVVVFSQFASMVDVLDDYCALRGWPFCRLTGSTNRVQRVVNVRAFNEPSSPLFLFLMTTRAGGLGINLQSADTVVLYDSDWNPQADLQAMARVHRLGQTKPVHVYRLCSQGTAEERVLQRSQKKLFLSNMVNAAQQLGHDDAAVDDDDVGRLGGAEVLSMLRFGAASMFRGETNREPTDAELEGIIDRTRTGGAEETSGGLVGGVEASADTFDTSEEFVSTRELFGAEVKAPPRISHRDISEQWKHVVDGRRERKQRIKMVEGKGTGYGGAVPVLACNDYELEAGEASVFDRELKGANSDGAFAVQKRAMVIAGRDYAHEAEPLCCFGTGKRTSGPVLECAFCPMVFHKACAARGGYEDAGHLAAGKWRCPQHSCDVCARSTSAAGGLLFRCEACPATLCEDCLPEAATVVGESRRLVARGVPQQSAACYIRCSPKCDAIMAAREDSSRPSEEPTFAPLDLPPLEVDDRDEFAEAFLSERALGDGRPESFKERAAAAAADDVRLFDEDLAATCADCGDGDEDAYDGEPRFRVAIKFRGGAPITAAAKTLARRNAAGRNVGRASLSHLPVRRPPGRARGRRPGTM</sequence>
<keyword evidence="6" id="KW-0539">Nucleus</keyword>
<dbReference type="InterPro" id="IPR000330">
    <property type="entry name" value="SNF2_N"/>
</dbReference>